<protein>
    <recommendedName>
        <fullName evidence="9">Inner centromere protein ARK-binding domain-containing protein</fullName>
    </recommendedName>
</protein>
<dbReference type="SMART" id="SM01278">
    <property type="entry name" value="MAPKK1_Int"/>
    <property type="match status" value="1"/>
</dbReference>
<dbReference type="GO" id="GO:0032133">
    <property type="term" value="C:chromosome passenger complex"/>
    <property type="evidence" value="ECO:0000318"/>
    <property type="project" value="GO_Central"/>
</dbReference>
<dbReference type="GO" id="GO:0051257">
    <property type="term" value="P:meiotic spindle midzone assembly"/>
    <property type="evidence" value="ECO:0000318"/>
    <property type="project" value="GO_Central"/>
</dbReference>
<feature type="region of interest" description="Disordered" evidence="8">
    <location>
        <begin position="473"/>
        <end position="896"/>
    </location>
</feature>
<keyword evidence="4" id="KW-0963">Cytoplasm</keyword>
<keyword evidence="5" id="KW-0159">Chromosome partition</keyword>
<evidence type="ECO:0000256" key="2">
    <source>
        <dbReference type="ARBA" id="ARBA00004186"/>
    </source>
</evidence>
<dbReference type="Gene3D" id="6.10.250.2990">
    <property type="match status" value="1"/>
</dbReference>
<feature type="compositionally biased region" description="Polar residues" evidence="8">
    <location>
        <begin position="841"/>
        <end position="851"/>
    </location>
</feature>
<dbReference type="InParanoid" id="A9UPV2"/>
<dbReference type="GO" id="GO:0005634">
    <property type="term" value="C:nucleus"/>
    <property type="evidence" value="ECO:0000318"/>
    <property type="project" value="GO_Central"/>
</dbReference>
<dbReference type="SUPFAM" id="SSF103196">
    <property type="entry name" value="Roadblock/LC7 domain"/>
    <property type="match status" value="1"/>
</dbReference>
<evidence type="ECO:0000256" key="8">
    <source>
        <dbReference type="SAM" id="MobiDB-lite"/>
    </source>
</evidence>
<dbReference type="GO" id="GO:0051310">
    <property type="term" value="P:metaphase chromosome alignment"/>
    <property type="evidence" value="ECO:0000318"/>
    <property type="project" value="GO_Central"/>
</dbReference>
<organism evidence="10 11">
    <name type="scientific">Monosiga brevicollis</name>
    <name type="common">Choanoflagellate</name>
    <dbReference type="NCBI Taxonomy" id="81824"/>
    <lineage>
        <taxon>Eukaryota</taxon>
        <taxon>Choanoflagellata</taxon>
        <taxon>Craspedida</taxon>
        <taxon>Salpingoecidae</taxon>
        <taxon>Monosiga</taxon>
    </lineage>
</organism>
<dbReference type="AlphaFoldDB" id="A9UPV2"/>
<feature type="compositionally biased region" description="Basic and acidic residues" evidence="8">
    <location>
        <begin position="659"/>
        <end position="786"/>
    </location>
</feature>
<dbReference type="eggNOG" id="KOG4456">
    <property type="taxonomic scope" value="Eukaryota"/>
</dbReference>
<keyword evidence="6" id="KW-0206">Cytoskeleton</keyword>
<dbReference type="InterPro" id="IPR015019">
    <property type="entry name" value="LAMTOR3"/>
</dbReference>
<dbReference type="PANTHER" id="PTHR13142">
    <property type="entry name" value="INNER CENTROMERE PROTEIN"/>
    <property type="match status" value="1"/>
</dbReference>
<dbReference type="Gene3D" id="3.30.450.30">
    <property type="entry name" value="Dynein light chain 2a, cytoplasmic"/>
    <property type="match status" value="1"/>
</dbReference>
<evidence type="ECO:0000256" key="7">
    <source>
        <dbReference type="ARBA" id="ARBA00023242"/>
    </source>
</evidence>
<feature type="compositionally biased region" description="Basic and acidic residues" evidence="8">
    <location>
        <begin position="228"/>
        <end position="241"/>
    </location>
</feature>
<evidence type="ECO:0000256" key="5">
    <source>
        <dbReference type="ARBA" id="ARBA00022829"/>
    </source>
</evidence>
<evidence type="ECO:0000256" key="3">
    <source>
        <dbReference type="ARBA" id="ARBA00010042"/>
    </source>
</evidence>
<dbReference type="OMA" id="YDVNAME"/>
<dbReference type="PANTHER" id="PTHR13142:SF1">
    <property type="entry name" value="INNER CENTROMERE PROTEIN"/>
    <property type="match status" value="1"/>
</dbReference>
<evidence type="ECO:0000256" key="6">
    <source>
        <dbReference type="ARBA" id="ARBA00023212"/>
    </source>
</evidence>
<dbReference type="GO" id="GO:0032006">
    <property type="term" value="P:regulation of TOR signaling"/>
    <property type="evidence" value="ECO:0007669"/>
    <property type="project" value="InterPro"/>
</dbReference>
<proteinExistence type="inferred from homology"/>
<dbReference type="GeneID" id="5888120"/>
<dbReference type="GO" id="GO:0000776">
    <property type="term" value="C:kinetochore"/>
    <property type="evidence" value="ECO:0000318"/>
    <property type="project" value="GO_Central"/>
</dbReference>
<feature type="compositionally biased region" description="Polar residues" evidence="8">
    <location>
        <begin position="929"/>
        <end position="944"/>
    </location>
</feature>
<feature type="compositionally biased region" description="Low complexity" evidence="8">
    <location>
        <begin position="787"/>
        <end position="801"/>
    </location>
</feature>
<keyword evidence="11" id="KW-1185">Reference proteome</keyword>
<dbReference type="Pfam" id="PF08923">
    <property type="entry name" value="MAPKK1_Int"/>
    <property type="match status" value="1"/>
</dbReference>
<feature type="compositionally biased region" description="Basic and acidic residues" evidence="8">
    <location>
        <begin position="535"/>
        <end position="643"/>
    </location>
</feature>
<dbReference type="KEGG" id="mbr:MONBRDRAFT_35549"/>
<evidence type="ECO:0000313" key="11">
    <source>
        <dbReference type="Proteomes" id="UP000001357"/>
    </source>
</evidence>
<dbReference type="GO" id="GO:0030496">
    <property type="term" value="C:midbody"/>
    <property type="evidence" value="ECO:0000318"/>
    <property type="project" value="GO_Central"/>
</dbReference>
<dbReference type="EMBL" id="CH991543">
    <property type="protein sequence ID" value="EDQ92485.1"/>
    <property type="molecule type" value="Genomic_DNA"/>
</dbReference>
<gene>
    <name evidence="10" type="ORF">MONBRDRAFT_35549</name>
</gene>
<reference evidence="10 11" key="1">
    <citation type="journal article" date="2008" name="Nature">
        <title>The genome of the choanoflagellate Monosiga brevicollis and the origin of metazoans.</title>
        <authorList>
            <consortium name="JGI Sequencing"/>
            <person name="King N."/>
            <person name="Westbrook M.J."/>
            <person name="Young S.L."/>
            <person name="Kuo A."/>
            <person name="Abedin M."/>
            <person name="Chapman J."/>
            <person name="Fairclough S."/>
            <person name="Hellsten U."/>
            <person name="Isogai Y."/>
            <person name="Letunic I."/>
            <person name="Marr M."/>
            <person name="Pincus D."/>
            <person name="Putnam N."/>
            <person name="Rokas A."/>
            <person name="Wright K.J."/>
            <person name="Zuzow R."/>
            <person name="Dirks W."/>
            <person name="Good M."/>
            <person name="Goodstein D."/>
            <person name="Lemons D."/>
            <person name="Li W."/>
            <person name="Lyons J.B."/>
            <person name="Morris A."/>
            <person name="Nichols S."/>
            <person name="Richter D.J."/>
            <person name="Salamov A."/>
            <person name="Bork P."/>
            <person name="Lim W.A."/>
            <person name="Manning G."/>
            <person name="Miller W.T."/>
            <person name="McGinnis W."/>
            <person name="Shapiro H."/>
            <person name="Tjian R."/>
            <person name="Grigoriev I.V."/>
            <person name="Rokhsar D."/>
        </authorList>
    </citation>
    <scope>NUCLEOTIDE SEQUENCE [LARGE SCALE GENOMIC DNA]</scope>
    <source>
        <strain evidence="11">MX1 / ATCC 50154</strain>
    </source>
</reference>
<evidence type="ECO:0000313" key="10">
    <source>
        <dbReference type="EMBL" id="EDQ92485.1"/>
    </source>
</evidence>
<feature type="region of interest" description="Disordered" evidence="8">
    <location>
        <begin position="197"/>
        <end position="380"/>
    </location>
</feature>
<evidence type="ECO:0000256" key="1">
    <source>
        <dbReference type="ARBA" id="ARBA00004123"/>
    </source>
</evidence>
<feature type="region of interest" description="Disordered" evidence="8">
    <location>
        <begin position="915"/>
        <end position="960"/>
    </location>
</feature>
<sequence length="960" mass="106563">MMELSDVLRQLVERADGCASIVVSDRDGVSIVQASSDKIRLPSGTPSYFAVAAQAAEHLSKMGHGGVSTIAVRYDKCQVVHFALGAIVVSAIALPDANTVTGRCQPCITVSHNSSTEIDNSGNRGRVQLREPATMAALSARSQKNVATLLDAYETVATEQLQVFEDNIAQHFTWLDELVPSVRDAWTSDLKDGSSQKVVLLPKTPSHNKRVPRRHLADKNADASPAEVKGKKAGDNSKKQAEPAPRAASMSPVREEASMPALESIAEDVEGDGSDTAPALDHSEADSMMDQSPEATDGETVDDAVEAPVPDEAASQAKSPSNGAASPSDSKSPASPAPTSALDTTYVSPAPNQPLETPSTVVKNGQFTPRMRPDRPNTTHALATPSRRVREMVARLQSSASKRNSAKRASMVCTRISTSPDPPVTFVSSHDAWLESYMNVLGLQKRDLATKASFDNNDDADVALPTPAKAVMSAMDEEADTNPELPRPARSASSTSTDTTTADDGAKKAKRGGNIARSATTFLRKPSAEVPAAKPKPEVKALQHARMQREKELEKERERERRRQAQTERHEQARQRREQLRREEEQRRRQQEAERARQAEEARLAKEAELKTQREAKERELAERRRQEAALAEARRLQEEKDAAAAAAALAAAEAAVAAEREAQEQEAALEREREQAAAERAAQIRREREQKRREQEEQKRREQEEQERREQEDQERREQEEQERREQEEQERREQEEQKRREQEEQKRRMQKEEQRREREAQRRREQQELQRREEQEEAKRREQARALARAKATAANAAQNSQNASLLDYSTGSASARDGYTRISDGEPAELPRPAKHATPNTSLSSASGSARPRATAAVEGRPSDNYDISGLRSDDSTDDDDSPKRPIPTWAKKPALTAALYKQHLSKRSPSAIFPAIEDPDLSKIFPNTQKPRYRSRTSSARWEASPRHPGSLRKLY</sequence>
<dbReference type="Proteomes" id="UP000001357">
    <property type="component" value="Unassembled WGS sequence"/>
</dbReference>
<evidence type="ECO:0000256" key="4">
    <source>
        <dbReference type="ARBA" id="ARBA00022490"/>
    </source>
</evidence>
<comment type="similarity">
    <text evidence="3">Belongs to the INCENP family.</text>
</comment>
<feature type="compositionally biased region" description="Low complexity" evidence="8">
    <location>
        <begin position="324"/>
        <end position="341"/>
    </location>
</feature>
<name>A9UPV2_MONBE</name>
<feature type="compositionally biased region" description="Low complexity" evidence="8">
    <location>
        <begin position="644"/>
        <end position="658"/>
    </location>
</feature>
<accession>A9UPV2</accession>
<dbReference type="STRING" id="81824.A9UPV2"/>
<dbReference type="GO" id="GO:0000281">
    <property type="term" value="P:mitotic cytokinesis"/>
    <property type="evidence" value="ECO:0000318"/>
    <property type="project" value="GO_Central"/>
</dbReference>
<feature type="compositionally biased region" description="Acidic residues" evidence="8">
    <location>
        <begin position="296"/>
        <end position="305"/>
    </location>
</feature>
<dbReference type="RefSeq" id="XP_001742247.1">
    <property type="nucleotide sequence ID" value="XM_001742195.1"/>
</dbReference>
<comment type="subcellular location">
    <subcellularLocation>
        <location evidence="2">Cytoplasm</location>
        <location evidence="2">Cytoskeleton</location>
        <location evidence="2">Spindle</location>
    </subcellularLocation>
    <subcellularLocation>
        <location evidence="1">Nucleus</location>
    </subcellularLocation>
</comment>
<feature type="domain" description="Inner centromere protein ARK-binding" evidence="9">
    <location>
        <begin position="874"/>
        <end position="929"/>
    </location>
</feature>
<keyword evidence="7" id="KW-0539">Nucleus</keyword>
<feature type="compositionally biased region" description="Polar residues" evidence="8">
    <location>
        <begin position="354"/>
        <end position="367"/>
    </location>
</feature>
<evidence type="ECO:0000259" key="9">
    <source>
        <dbReference type="Pfam" id="PF03941"/>
    </source>
</evidence>
<dbReference type="GO" id="GO:1990385">
    <property type="term" value="C:meiotic spindle midzone"/>
    <property type="evidence" value="ECO:0000318"/>
    <property type="project" value="GO_Central"/>
</dbReference>
<feature type="compositionally biased region" description="Polar residues" evidence="8">
    <location>
        <begin position="802"/>
        <end position="816"/>
    </location>
</feature>
<dbReference type="InterPro" id="IPR005635">
    <property type="entry name" value="Inner_centromere_prot_ARK-bd"/>
</dbReference>
<feature type="compositionally biased region" description="Low complexity" evidence="8">
    <location>
        <begin position="489"/>
        <end position="503"/>
    </location>
</feature>
<dbReference type="Pfam" id="PF03941">
    <property type="entry name" value="INCENP_ARK-bind"/>
    <property type="match status" value="1"/>
</dbReference>